<protein>
    <submittedName>
        <fullName evidence="2">Uncharacterized protein</fullName>
    </submittedName>
</protein>
<evidence type="ECO:0000313" key="2">
    <source>
        <dbReference type="EMBL" id="AOW00243.1"/>
    </source>
</evidence>
<dbReference type="KEGG" id="yli:2906293"/>
<proteinExistence type="predicted"/>
<dbReference type="AlphaFoldDB" id="A0A1D8N3N0"/>
<dbReference type="GeneID" id="2906293"/>
<evidence type="ECO:0000313" key="3">
    <source>
        <dbReference type="Proteomes" id="UP000182444"/>
    </source>
</evidence>
<gene>
    <name evidence="2" type="ORF">YALI1_A04495g</name>
</gene>
<reference evidence="2 3" key="1">
    <citation type="journal article" date="2016" name="PLoS ONE">
        <title>Sequence Assembly of Yarrowia lipolytica Strain W29/CLIB89 Shows Transposable Element Diversity.</title>
        <authorList>
            <person name="Magnan C."/>
            <person name="Yu J."/>
            <person name="Chang I."/>
            <person name="Jahn E."/>
            <person name="Kanomata Y."/>
            <person name="Wu J."/>
            <person name="Zeller M."/>
            <person name="Oakes M."/>
            <person name="Baldi P."/>
            <person name="Sandmeyer S."/>
        </authorList>
    </citation>
    <scope>NUCLEOTIDE SEQUENCE [LARGE SCALE GENOMIC DNA]</scope>
    <source>
        <strain evidence="3">CLIB89(W29)</strain>
    </source>
</reference>
<organism evidence="2 3">
    <name type="scientific">Yarrowia lipolytica</name>
    <name type="common">Candida lipolytica</name>
    <dbReference type="NCBI Taxonomy" id="4952"/>
    <lineage>
        <taxon>Eukaryota</taxon>
        <taxon>Fungi</taxon>
        <taxon>Dikarya</taxon>
        <taxon>Ascomycota</taxon>
        <taxon>Saccharomycotina</taxon>
        <taxon>Dipodascomycetes</taxon>
        <taxon>Dipodascales</taxon>
        <taxon>Dipodascales incertae sedis</taxon>
        <taxon>Yarrowia</taxon>
    </lineage>
</organism>
<dbReference type="VEuPathDB" id="FungiDB:YALI0_A04301g"/>
<dbReference type="RefSeq" id="XP_499749.3">
    <property type="nucleotide sequence ID" value="XM_499749.3"/>
</dbReference>
<feature type="compositionally biased region" description="Low complexity" evidence="1">
    <location>
        <begin position="66"/>
        <end position="78"/>
    </location>
</feature>
<sequence length="282" mass="32528">MSIESAMARLVPFQSITDVYKQMEESGAELGDAIRVQKLRQKVDRELQEDPTTVTSAVITPALPLNNSHNSNNNGNSGHKIRRRSSVQEIDQDFDSGSPLSSPPPVKRRRRTKEEIERDNRRIAQGKAPEFRWTTATQLRLKPIDPSSPTLCQDTYRWYTSETISGKSIKTMYKPRVEQNWLSKDPRSQKLFPKYIKLITRMDSILKHVLKEYSAWPESQKDQRLRDELRKEHLLQYYDKVLDADEDLKSSFMAPYSAGALAVIARAALKLYFLDYHQGLVD</sequence>
<name>A0A1D8N3N0_YARLL</name>
<feature type="compositionally biased region" description="Basic and acidic residues" evidence="1">
    <location>
        <begin position="112"/>
        <end position="122"/>
    </location>
</feature>
<accession>A0A1D8N3N0</accession>
<evidence type="ECO:0000256" key="1">
    <source>
        <dbReference type="SAM" id="MobiDB-lite"/>
    </source>
</evidence>
<dbReference type="Proteomes" id="UP000182444">
    <property type="component" value="Chromosome 1A"/>
</dbReference>
<dbReference type="EMBL" id="CP017553">
    <property type="protein sequence ID" value="AOW00243.1"/>
    <property type="molecule type" value="Genomic_DNA"/>
</dbReference>
<dbReference type="VEuPathDB" id="FungiDB:YALI1_A04495g"/>
<feature type="region of interest" description="Disordered" evidence="1">
    <location>
        <begin position="45"/>
        <end position="129"/>
    </location>
</feature>